<dbReference type="EMBL" id="QOVC01000004">
    <property type="protein sequence ID" value="KAA0691029.1"/>
    <property type="molecule type" value="Genomic_DNA"/>
</dbReference>
<protein>
    <submittedName>
        <fullName evidence="9">PTS mannose transporter subunit IIA</fullName>
    </submittedName>
    <submittedName>
        <fullName evidence="11">PTS system mannose/fructose/sorbose-specific IIA component</fullName>
    </submittedName>
</protein>
<organism evidence="11 12">
    <name type="scientific">Enterococcus faecium</name>
    <name type="common">Streptococcus faecium</name>
    <dbReference type="NCBI Taxonomy" id="1352"/>
    <lineage>
        <taxon>Bacteria</taxon>
        <taxon>Bacillati</taxon>
        <taxon>Bacillota</taxon>
        <taxon>Bacilli</taxon>
        <taxon>Lactobacillales</taxon>
        <taxon>Enterococcaceae</taxon>
        <taxon>Enterococcus</taxon>
    </lineage>
</organism>
<proteinExistence type="predicted"/>
<sequence length="139" mass="15924">MDREIILASHGKFASGILDSLELIYGKNHSITALDCYTDENFDLTESVSQLFMRYKDKEIIVLTDLFGGSVNNEFLQYINQDHVYLVAGLNLPLLIELVSQLDAEVETTVLIQQVLTDSKKMIQFCNERINQEIEEDEF</sequence>
<dbReference type="Proteomes" id="UP000275747">
    <property type="component" value="Chromosome"/>
</dbReference>
<dbReference type="CDD" id="cd00006">
    <property type="entry name" value="PTS_IIA_man"/>
    <property type="match status" value="1"/>
</dbReference>
<keyword evidence="7" id="KW-0418">Kinase</keyword>
<keyword evidence="3" id="KW-0963">Cytoplasm</keyword>
<dbReference type="Proteomes" id="UP000448762">
    <property type="component" value="Unassembled WGS sequence"/>
</dbReference>
<evidence type="ECO:0000256" key="1">
    <source>
        <dbReference type="ARBA" id="ARBA00004496"/>
    </source>
</evidence>
<evidence type="ECO:0000256" key="4">
    <source>
        <dbReference type="ARBA" id="ARBA00022597"/>
    </source>
</evidence>
<comment type="subcellular location">
    <subcellularLocation>
        <location evidence="1">Cytoplasm</location>
    </subcellularLocation>
</comment>
<keyword evidence="5" id="KW-0808">Transferase</keyword>
<feature type="domain" description="PTS EIIA type-4" evidence="8">
    <location>
        <begin position="2"/>
        <end position="123"/>
    </location>
</feature>
<dbReference type="RefSeq" id="WP_002373911.1">
    <property type="nucleotide sequence ID" value="NZ_CABGQB010000005.1"/>
</dbReference>
<dbReference type="Gene3D" id="3.40.50.510">
    <property type="entry name" value="Phosphotransferase system, mannose-type IIA component"/>
    <property type="match status" value="1"/>
</dbReference>
<evidence type="ECO:0000313" key="14">
    <source>
        <dbReference type="Proteomes" id="UP000448762"/>
    </source>
</evidence>
<evidence type="ECO:0000256" key="3">
    <source>
        <dbReference type="ARBA" id="ARBA00022490"/>
    </source>
</evidence>
<evidence type="ECO:0000313" key="9">
    <source>
        <dbReference type="EMBL" id="AYM73733.1"/>
    </source>
</evidence>
<reference evidence="10 14" key="2">
    <citation type="submission" date="2018-07" db="EMBL/GenBank/DDBJ databases">
        <title>High quality draft genome sequencing of Enterococcus faecium exhibiting probiotic potential isolated from mucus of freshwater fish.</title>
        <authorList>
            <person name="El-Jeni R."/>
            <person name="Ghedira K."/>
            <person name="Abdelhak S."/>
            <person name="El-Bour M."/>
            <person name="Bouhaouala-Zahar B."/>
        </authorList>
    </citation>
    <scope>NUCLEOTIDE SEQUENCE [LARGE SCALE GENOMIC DNA]</scope>
    <source>
        <strain evidence="10 14">R.A73</strain>
    </source>
</reference>
<evidence type="ECO:0000256" key="7">
    <source>
        <dbReference type="ARBA" id="ARBA00022777"/>
    </source>
</evidence>
<dbReference type="EMBL" id="NGKW01000001">
    <property type="protein sequence ID" value="OTN96126.1"/>
    <property type="molecule type" value="Genomic_DNA"/>
</dbReference>
<dbReference type="InterPro" id="IPR033887">
    <property type="entry name" value="PTS_IIA_man"/>
</dbReference>
<evidence type="ECO:0000256" key="2">
    <source>
        <dbReference type="ARBA" id="ARBA00022448"/>
    </source>
</evidence>
<reference evidence="9 13" key="3">
    <citation type="submission" date="2018-10" db="EMBL/GenBank/DDBJ databases">
        <title>Escaping from acidified nitrite in gastric host defense: Transcriptomic basis for resistance to free nitrous acid in Enterococcus faecalis.</title>
        <authorList>
            <person name="Yu Z."/>
            <person name="Shi D."/>
            <person name="Liu W."/>
            <person name="Meng F."/>
        </authorList>
    </citation>
    <scope>NUCLEOTIDE SEQUENCE [LARGE SCALE GENOMIC DNA]</scope>
    <source>
        <strain evidence="9 13">JE1</strain>
    </source>
</reference>
<dbReference type="InterPro" id="IPR036662">
    <property type="entry name" value="PTS_EIIA_man-typ_sf"/>
</dbReference>
<evidence type="ECO:0000313" key="13">
    <source>
        <dbReference type="Proteomes" id="UP000275747"/>
    </source>
</evidence>
<evidence type="ECO:0000259" key="8">
    <source>
        <dbReference type="PROSITE" id="PS51096"/>
    </source>
</evidence>
<keyword evidence="2" id="KW-0813">Transport</keyword>
<dbReference type="AlphaFoldDB" id="A0A242BL60"/>
<accession>A0A242BL60</accession>
<dbReference type="GO" id="GO:0016020">
    <property type="term" value="C:membrane"/>
    <property type="evidence" value="ECO:0007669"/>
    <property type="project" value="InterPro"/>
</dbReference>
<dbReference type="GO" id="GO:0009401">
    <property type="term" value="P:phosphoenolpyruvate-dependent sugar phosphotransferase system"/>
    <property type="evidence" value="ECO:0007669"/>
    <property type="project" value="UniProtKB-KW"/>
</dbReference>
<evidence type="ECO:0000313" key="10">
    <source>
        <dbReference type="EMBL" id="KAA0691029.1"/>
    </source>
</evidence>
<dbReference type="PROSITE" id="PS51096">
    <property type="entry name" value="PTS_EIIA_TYPE_4"/>
    <property type="match status" value="1"/>
</dbReference>
<dbReference type="SUPFAM" id="SSF53062">
    <property type="entry name" value="PTS system fructose IIA component-like"/>
    <property type="match status" value="1"/>
</dbReference>
<dbReference type="PANTHER" id="PTHR33799">
    <property type="entry name" value="PTS PERMEASE-RELATED-RELATED"/>
    <property type="match status" value="1"/>
</dbReference>
<evidence type="ECO:0000256" key="6">
    <source>
        <dbReference type="ARBA" id="ARBA00022683"/>
    </source>
</evidence>
<dbReference type="InterPro" id="IPR004701">
    <property type="entry name" value="PTS_EIIA_man-typ"/>
</dbReference>
<dbReference type="EMBL" id="CP033041">
    <property type="protein sequence ID" value="AYM73733.1"/>
    <property type="molecule type" value="Genomic_DNA"/>
</dbReference>
<dbReference type="GO" id="GO:0016301">
    <property type="term" value="F:kinase activity"/>
    <property type="evidence" value="ECO:0007669"/>
    <property type="project" value="UniProtKB-KW"/>
</dbReference>
<dbReference type="InterPro" id="IPR051471">
    <property type="entry name" value="Bacterial_PTS_sugar_comp"/>
</dbReference>
<dbReference type="Pfam" id="PF03610">
    <property type="entry name" value="EIIA-man"/>
    <property type="match status" value="1"/>
</dbReference>
<reference evidence="11 12" key="1">
    <citation type="submission" date="2017-05" db="EMBL/GenBank/DDBJ databases">
        <title>The Genome Sequence of Enterococcus faecium 7H8_DIV0219.</title>
        <authorList>
            <consortium name="The Broad Institute Genomics Platform"/>
            <consortium name="The Broad Institute Genomic Center for Infectious Diseases"/>
            <person name="Earl A."/>
            <person name="Manson A."/>
            <person name="Schwartman J."/>
            <person name="Gilmore M."/>
            <person name="Abouelleil A."/>
            <person name="Cao P."/>
            <person name="Chapman S."/>
            <person name="Cusick C."/>
            <person name="Shea T."/>
            <person name="Young S."/>
            <person name="Neafsey D."/>
            <person name="Nusbaum C."/>
            <person name="Birren B."/>
        </authorList>
    </citation>
    <scope>NUCLEOTIDE SEQUENCE [LARGE SCALE GENOMIC DNA]</scope>
    <source>
        <strain evidence="11 12">7H8_DIV0219</strain>
    </source>
</reference>
<keyword evidence="4" id="KW-0762">Sugar transport</keyword>
<dbReference type="Proteomes" id="UP000194885">
    <property type="component" value="Unassembled WGS sequence"/>
</dbReference>
<name>A0A242BL60_ENTFC</name>
<keyword evidence="6" id="KW-0598">Phosphotransferase system</keyword>
<gene>
    <name evidence="11" type="ORF">A5810_000458</name>
    <name evidence="9" type="ORF">D9Z05_10950</name>
    <name evidence="10" type="ORF">DTX73_05820</name>
</gene>
<evidence type="ECO:0000256" key="5">
    <source>
        <dbReference type="ARBA" id="ARBA00022679"/>
    </source>
</evidence>
<evidence type="ECO:0000313" key="11">
    <source>
        <dbReference type="EMBL" id="OTN96126.1"/>
    </source>
</evidence>
<evidence type="ECO:0000313" key="12">
    <source>
        <dbReference type="Proteomes" id="UP000194885"/>
    </source>
</evidence>
<dbReference type="GO" id="GO:0005737">
    <property type="term" value="C:cytoplasm"/>
    <property type="evidence" value="ECO:0007669"/>
    <property type="project" value="UniProtKB-SubCell"/>
</dbReference>
<dbReference type="PANTHER" id="PTHR33799:SF1">
    <property type="entry name" value="PTS SYSTEM MANNOSE-SPECIFIC EIIAB COMPONENT-RELATED"/>
    <property type="match status" value="1"/>
</dbReference>